<protein>
    <submittedName>
        <fullName evidence="1">Uncharacterized protein</fullName>
    </submittedName>
</protein>
<name>A0A9P3GPY3_9APHY</name>
<sequence length="68" mass="7532">MPSGLRLSVHRVIQLGGLPSKLRRAAVPAGTQHEWRHSSYCHAVDHGMTHVSFMVGIQMRESGCGRPR</sequence>
<evidence type="ECO:0000313" key="1">
    <source>
        <dbReference type="EMBL" id="GJE99382.1"/>
    </source>
</evidence>
<proteinExistence type="predicted"/>
<evidence type="ECO:0000313" key="2">
    <source>
        <dbReference type="Proteomes" id="UP000703269"/>
    </source>
</evidence>
<comment type="caution">
    <text evidence="1">The sequence shown here is derived from an EMBL/GenBank/DDBJ whole genome shotgun (WGS) entry which is preliminary data.</text>
</comment>
<reference evidence="1 2" key="1">
    <citation type="submission" date="2021-08" db="EMBL/GenBank/DDBJ databases">
        <title>Draft Genome Sequence of Phanerochaete sordida strain YK-624.</title>
        <authorList>
            <person name="Mori T."/>
            <person name="Dohra H."/>
            <person name="Suzuki T."/>
            <person name="Kawagishi H."/>
            <person name="Hirai H."/>
        </authorList>
    </citation>
    <scope>NUCLEOTIDE SEQUENCE [LARGE SCALE GENOMIC DNA]</scope>
    <source>
        <strain evidence="1 2">YK-624</strain>
    </source>
</reference>
<dbReference type="Proteomes" id="UP000703269">
    <property type="component" value="Unassembled WGS sequence"/>
</dbReference>
<dbReference type="AlphaFoldDB" id="A0A9P3GPY3"/>
<keyword evidence="2" id="KW-1185">Reference proteome</keyword>
<dbReference type="EMBL" id="BPQB01000108">
    <property type="protein sequence ID" value="GJE99382.1"/>
    <property type="molecule type" value="Genomic_DNA"/>
</dbReference>
<gene>
    <name evidence="1" type="ORF">PsYK624_156360</name>
</gene>
<accession>A0A9P3GPY3</accession>
<organism evidence="1 2">
    <name type="scientific">Phanerochaete sordida</name>
    <dbReference type="NCBI Taxonomy" id="48140"/>
    <lineage>
        <taxon>Eukaryota</taxon>
        <taxon>Fungi</taxon>
        <taxon>Dikarya</taxon>
        <taxon>Basidiomycota</taxon>
        <taxon>Agaricomycotina</taxon>
        <taxon>Agaricomycetes</taxon>
        <taxon>Polyporales</taxon>
        <taxon>Phanerochaetaceae</taxon>
        <taxon>Phanerochaete</taxon>
    </lineage>
</organism>